<protein>
    <recommendedName>
        <fullName evidence="10">Uridine diphosphate glucose pyrophosphatase NUDT14</fullName>
        <ecNumber evidence="9">3.6.1.45</ecNumber>
    </recommendedName>
    <alternativeName>
        <fullName evidence="11">Nucleoside diphosphate-linked moiety X motif 14</fullName>
    </alternativeName>
</protein>
<dbReference type="GO" id="GO:0005737">
    <property type="term" value="C:cytoplasm"/>
    <property type="evidence" value="ECO:0007669"/>
    <property type="project" value="UniProtKB-SubCell"/>
</dbReference>
<comment type="function">
    <text evidence="8">Hydrolyzes UDP-glucose to glucose 1-phosphate and UMP and ADP-ribose to ribose 5-phosphate and AMP. The physiological substrate is probably UDP-glucose. Poor activity on other substrates such as ADP-glucose, CDP-glucose, GDP-glucose and GDP-mannose.</text>
</comment>
<evidence type="ECO:0000256" key="2">
    <source>
        <dbReference type="ARBA" id="ARBA00004496"/>
    </source>
</evidence>
<evidence type="ECO:0000256" key="11">
    <source>
        <dbReference type="ARBA" id="ARBA00080475"/>
    </source>
</evidence>
<evidence type="ECO:0000256" key="10">
    <source>
        <dbReference type="ARBA" id="ARBA00071467"/>
    </source>
</evidence>
<dbReference type="EC" id="3.6.1.45" evidence="9"/>
<comment type="catalytic activity">
    <reaction evidence="7">
        <text>UDP-sugar + H2O = UMP + alpha-D-aldose 1-phosphate.</text>
        <dbReference type="EC" id="3.6.1.45"/>
    </reaction>
</comment>
<comment type="subcellular location">
    <subcellularLocation>
        <location evidence="2">Cytoplasm</location>
    </subcellularLocation>
</comment>
<dbReference type="SUPFAM" id="SSF55811">
    <property type="entry name" value="Nudix"/>
    <property type="match status" value="1"/>
</dbReference>
<proteinExistence type="predicted"/>
<organism evidence="13 14">
    <name type="scientific">Stylophora pistillata</name>
    <name type="common">Smooth cauliflower coral</name>
    <dbReference type="NCBI Taxonomy" id="50429"/>
    <lineage>
        <taxon>Eukaryota</taxon>
        <taxon>Metazoa</taxon>
        <taxon>Cnidaria</taxon>
        <taxon>Anthozoa</taxon>
        <taxon>Hexacorallia</taxon>
        <taxon>Scleractinia</taxon>
        <taxon>Astrocoeniina</taxon>
        <taxon>Pocilloporidae</taxon>
        <taxon>Stylophora</taxon>
    </lineage>
</organism>
<comment type="caution">
    <text evidence="13">The sequence shown here is derived from an EMBL/GenBank/DDBJ whole genome shotgun (WGS) entry which is preliminary data.</text>
</comment>
<dbReference type="OrthoDB" id="10249920at2759"/>
<gene>
    <name evidence="13" type="primary">NUDT14</name>
    <name evidence="13" type="ORF">AWC38_SpisGene10057</name>
</gene>
<dbReference type="GO" id="GO:0008768">
    <property type="term" value="F:UDP-sugar diphosphatase activity"/>
    <property type="evidence" value="ECO:0007669"/>
    <property type="project" value="UniProtKB-EC"/>
</dbReference>
<evidence type="ECO:0000313" key="14">
    <source>
        <dbReference type="Proteomes" id="UP000225706"/>
    </source>
</evidence>
<accession>A0A2B4S922</accession>
<evidence type="ECO:0000256" key="8">
    <source>
        <dbReference type="ARBA" id="ARBA00054674"/>
    </source>
</evidence>
<sequence length="222" mass="25001">MEGLEITEMKVVPCVDSRFIQPSRVVFKQNGQERKWDYLTVHDSVCALLFNTTRQSFILVKQFRPAVYMHVNRNLHKKALNDGSAVTMTADDSSLPITAPFNEGVTYELCAGIIDKNMSLAGLMKQEILEECGYDVPEENLQEIASFRGGVGSTGSLQTFFFAKVTDEMCVSQGGGNLSEGEKIEVFYLPLENSKEFVFDATKHKPAGLMFAFMWYFNKFNI</sequence>
<dbReference type="PANTHER" id="PTHR11839">
    <property type="entry name" value="UDP/ADP-SUGAR PYROPHOSPHATASE"/>
    <property type="match status" value="1"/>
</dbReference>
<evidence type="ECO:0000256" key="6">
    <source>
        <dbReference type="ARBA" id="ARBA00022842"/>
    </source>
</evidence>
<dbReference type="InterPro" id="IPR000086">
    <property type="entry name" value="NUDIX_hydrolase_dom"/>
</dbReference>
<dbReference type="GO" id="GO:0046872">
    <property type="term" value="F:metal ion binding"/>
    <property type="evidence" value="ECO:0007669"/>
    <property type="project" value="InterPro"/>
</dbReference>
<evidence type="ECO:0000313" key="13">
    <source>
        <dbReference type="EMBL" id="PFX25300.1"/>
    </source>
</evidence>
<dbReference type="CDD" id="cd18887">
    <property type="entry name" value="NUDIX_UGPPase_Nudt14"/>
    <property type="match status" value="1"/>
</dbReference>
<evidence type="ECO:0000256" key="1">
    <source>
        <dbReference type="ARBA" id="ARBA00001946"/>
    </source>
</evidence>
<evidence type="ECO:0000256" key="7">
    <source>
        <dbReference type="ARBA" id="ARBA00051086"/>
    </source>
</evidence>
<comment type="subunit">
    <text evidence="3">Homodimer.</text>
</comment>
<dbReference type="EMBL" id="LSMT01000154">
    <property type="protein sequence ID" value="PFX25300.1"/>
    <property type="molecule type" value="Genomic_DNA"/>
</dbReference>
<name>A0A2B4S922_STYPI</name>
<dbReference type="Proteomes" id="UP000225706">
    <property type="component" value="Unassembled WGS sequence"/>
</dbReference>
<dbReference type="PROSITE" id="PS51462">
    <property type="entry name" value="NUDIX"/>
    <property type="match status" value="1"/>
</dbReference>
<feature type="domain" description="Nudix hydrolase" evidence="12">
    <location>
        <begin position="40"/>
        <end position="212"/>
    </location>
</feature>
<evidence type="ECO:0000256" key="5">
    <source>
        <dbReference type="ARBA" id="ARBA00022801"/>
    </source>
</evidence>
<dbReference type="PANTHER" id="PTHR11839:SF15">
    <property type="entry name" value="URIDINE DIPHOSPHATE GLUCOSE PYROPHOSPHATASE NUDT14"/>
    <property type="match status" value="1"/>
</dbReference>
<keyword evidence="5" id="KW-0378">Hydrolase</keyword>
<dbReference type="Gene3D" id="3.90.79.10">
    <property type="entry name" value="Nucleoside Triphosphate Pyrophosphohydrolase"/>
    <property type="match status" value="1"/>
</dbReference>
<dbReference type="AlphaFoldDB" id="A0A2B4S922"/>
<evidence type="ECO:0000256" key="4">
    <source>
        <dbReference type="ARBA" id="ARBA00022490"/>
    </source>
</evidence>
<dbReference type="InterPro" id="IPR015797">
    <property type="entry name" value="NUDIX_hydrolase-like_dom_sf"/>
</dbReference>
<dbReference type="STRING" id="50429.A0A2B4S922"/>
<comment type="cofactor">
    <cofactor evidence="1">
        <name>Mg(2+)</name>
        <dbReference type="ChEBI" id="CHEBI:18420"/>
    </cofactor>
</comment>
<evidence type="ECO:0000256" key="9">
    <source>
        <dbReference type="ARBA" id="ARBA00066480"/>
    </source>
</evidence>
<dbReference type="FunFam" id="3.90.79.10:FF:000035">
    <property type="entry name" value="Uridine diphosphate glucose pyrophosphatase"/>
    <property type="match status" value="1"/>
</dbReference>
<evidence type="ECO:0000259" key="12">
    <source>
        <dbReference type="PROSITE" id="PS51462"/>
    </source>
</evidence>
<keyword evidence="6" id="KW-0460">Magnesium</keyword>
<evidence type="ECO:0000256" key="3">
    <source>
        <dbReference type="ARBA" id="ARBA00011738"/>
    </source>
</evidence>
<reference evidence="14" key="1">
    <citation type="journal article" date="2017" name="bioRxiv">
        <title>Comparative analysis of the genomes of Stylophora pistillata and Acropora digitifera provides evidence for extensive differences between species of corals.</title>
        <authorList>
            <person name="Voolstra C.R."/>
            <person name="Li Y."/>
            <person name="Liew Y.J."/>
            <person name="Baumgarten S."/>
            <person name="Zoccola D."/>
            <person name="Flot J.-F."/>
            <person name="Tambutte S."/>
            <person name="Allemand D."/>
            <person name="Aranda M."/>
        </authorList>
    </citation>
    <scope>NUCLEOTIDE SEQUENCE [LARGE SCALE GENOMIC DNA]</scope>
</reference>
<dbReference type="InterPro" id="IPR004385">
    <property type="entry name" value="NDP_pyrophosphatase"/>
</dbReference>
<keyword evidence="14" id="KW-1185">Reference proteome</keyword>
<dbReference type="GO" id="GO:0019693">
    <property type="term" value="P:ribose phosphate metabolic process"/>
    <property type="evidence" value="ECO:0007669"/>
    <property type="project" value="TreeGrafter"/>
</dbReference>
<dbReference type="NCBIfam" id="TIGR00052">
    <property type="entry name" value="nudix-type nucleoside diphosphatase, YffH/AdpP family"/>
    <property type="match status" value="1"/>
</dbReference>
<keyword evidence="4" id="KW-0963">Cytoplasm</keyword>
<dbReference type="GO" id="GO:0006753">
    <property type="term" value="P:nucleoside phosphate metabolic process"/>
    <property type="evidence" value="ECO:0007669"/>
    <property type="project" value="TreeGrafter"/>
</dbReference>